<dbReference type="RefSeq" id="WP_184753274.1">
    <property type="nucleotide sequence ID" value="NZ_BAABEK010000069.1"/>
</dbReference>
<dbReference type="AlphaFoldDB" id="A0A7W7RRC4"/>
<sequence>MNGRTLRIELRRSIAPWAGGLFLVAALAFLYLLGGPWWNGTKLWTAQWTSAAQWERYLLTFLWPLVVGAGALQGLRDRRSGVSELFATTPRPAWHRAARTAGALALLLAAAYLLLFLVGGVQVVAAGGYFHLSWLPIPVVGVLALVAGAWLGMGVGRALPSVLTPPALAAAALMALVFLDGEAAMDGGTPDRITLLSPALTGVRDVSLVIAGRVNLGQGVWLAGLAATGFLLLVAAGARARLLALLPAVLGVAVALPLLPPDREQTYVVNEAAAVPVCAGQVCVMQIHEPRLAVLAGPAREALRLLGKLPDPPASVRETTRMWQPDETSPQRAGVVFVDFDDPAISGATGEELTRSLVAGAGTPLCFSGDREAVDGFARLQAARTVAAAWLIGDLKPLRDTYSPDGEVEAMAGSAWRALRAAPAGEQRARVAAMRKAALSCDGDLLDVLTGGGSR</sequence>
<dbReference type="EMBL" id="JACHJU010000001">
    <property type="protein sequence ID" value="MBB4936786.1"/>
    <property type="molecule type" value="Genomic_DNA"/>
</dbReference>
<keyword evidence="1" id="KW-0812">Transmembrane</keyword>
<feature type="transmembrane region" description="Helical" evidence="1">
    <location>
        <begin position="158"/>
        <end position="179"/>
    </location>
</feature>
<feature type="transmembrane region" description="Helical" evidence="1">
    <location>
        <begin position="242"/>
        <end position="259"/>
    </location>
</feature>
<organism evidence="2 3">
    <name type="scientific">Streptosporangium album</name>
    <dbReference type="NCBI Taxonomy" id="47479"/>
    <lineage>
        <taxon>Bacteria</taxon>
        <taxon>Bacillati</taxon>
        <taxon>Actinomycetota</taxon>
        <taxon>Actinomycetes</taxon>
        <taxon>Streptosporangiales</taxon>
        <taxon>Streptosporangiaceae</taxon>
        <taxon>Streptosporangium</taxon>
    </lineage>
</organism>
<keyword evidence="1" id="KW-1133">Transmembrane helix</keyword>
<keyword evidence="3" id="KW-1185">Reference proteome</keyword>
<dbReference type="Proteomes" id="UP000534286">
    <property type="component" value="Unassembled WGS sequence"/>
</dbReference>
<protein>
    <submittedName>
        <fullName evidence="2">Uncharacterized protein</fullName>
    </submittedName>
</protein>
<gene>
    <name evidence="2" type="ORF">FHR32_001091</name>
</gene>
<evidence type="ECO:0000256" key="1">
    <source>
        <dbReference type="SAM" id="Phobius"/>
    </source>
</evidence>
<feature type="transmembrane region" description="Helical" evidence="1">
    <location>
        <begin position="131"/>
        <end position="151"/>
    </location>
</feature>
<keyword evidence="1" id="KW-0472">Membrane</keyword>
<proteinExistence type="predicted"/>
<feature type="transmembrane region" description="Helical" evidence="1">
    <location>
        <begin position="101"/>
        <end position="125"/>
    </location>
</feature>
<feature type="transmembrane region" description="Helical" evidence="1">
    <location>
        <begin position="14"/>
        <end position="37"/>
    </location>
</feature>
<evidence type="ECO:0000313" key="3">
    <source>
        <dbReference type="Proteomes" id="UP000534286"/>
    </source>
</evidence>
<comment type="caution">
    <text evidence="2">The sequence shown here is derived from an EMBL/GenBank/DDBJ whole genome shotgun (WGS) entry which is preliminary data.</text>
</comment>
<evidence type="ECO:0000313" key="2">
    <source>
        <dbReference type="EMBL" id="MBB4936786.1"/>
    </source>
</evidence>
<accession>A0A7W7RRC4</accession>
<feature type="transmembrane region" description="Helical" evidence="1">
    <location>
        <begin position="216"/>
        <end position="235"/>
    </location>
</feature>
<reference evidence="2 3" key="1">
    <citation type="submission" date="2020-08" db="EMBL/GenBank/DDBJ databases">
        <title>Sequencing the genomes of 1000 actinobacteria strains.</title>
        <authorList>
            <person name="Klenk H.-P."/>
        </authorList>
    </citation>
    <scope>NUCLEOTIDE SEQUENCE [LARGE SCALE GENOMIC DNA]</scope>
    <source>
        <strain evidence="2 3">DSM 43023</strain>
    </source>
</reference>
<name>A0A7W7RRC4_9ACTN</name>
<feature type="transmembrane region" description="Helical" evidence="1">
    <location>
        <begin position="57"/>
        <end position="75"/>
    </location>
</feature>